<feature type="transmembrane region" description="Helical" evidence="1">
    <location>
        <begin position="34"/>
        <end position="52"/>
    </location>
</feature>
<dbReference type="AlphaFoldDB" id="A0AA94SB51"/>
<evidence type="ECO:0000313" key="3">
    <source>
        <dbReference type="Proteomes" id="UP000249013"/>
    </source>
</evidence>
<proteinExistence type="predicted"/>
<name>A0AA94SB51_9STRE</name>
<keyword evidence="1" id="KW-0812">Transmembrane</keyword>
<dbReference type="EMBL" id="LS483409">
    <property type="protein sequence ID" value="SQG79833.1"/>
    <property type="molecule type" value="Genomic_DNA"/>
</dbReference>
<accession>A0AA94SB51</accession>
<organism evidence="2 3">
    <name type="scientific">Streptococcus gallolyticus</name>
    <dbReference type="NCBI Taxonomy" id="315405"/>
    <lineage>
        <taxon>Bacteria</taxon>
        <taxon>Bacillati</taxon>
        <taxon>Bacillota</taxon>
        <taxon>Bacilli</taxon>
        <taxon>Lactobacillales</taxon>
        <taxon>Streptococcaceae</taxon>
        <taxon>Streptococcus</taxon>
    </lineage>
</organism>
<evidence type="ECO:0000256" key="1">
    <source>
        <dbReference type="SAM" id="Phobius"/>
    </source>
</evidence>
<evidence type="ECO:0000313" key="2">
    <source>
        <dbReference type="EMBL" id="SQG79833.1"/>
    </source>
</evidence>
<keyword evidence="1" id="KW-0472">Membrane</keyword>
<dbReference type="Proteomes" id="UP000249013">
    <property type="component" value="Chromosome 1"/>
</dbReference>
<evidence type="ECO:0008006" key="4">
    <source>
        <dbReference type="Google" id="ProtNLM"/>
    </source>
</evidence>
<sequence>MLSIILSGFFGLIISVAITFIASKLSKKVSLAHWIVNPLLGILGAIAANYLLGGQYGPVIFGQTILPMLAGSIVLPGVGSWTINFINNK</sequence>
<protein>
    <recommendedName>
        <fullName evidence="4">Transglycosylase associated protein</fullName>
    </recommendedName>
</protein>
<keyword evidence="1" id="KW-1133">Transmembrane helix</keyword>
<gene>
    <name evidence="2" type="ORF">NCTC13773_01649</name>
</gene>
<feature type="transmembrane region" description="Helical" evidence="1">
    <location>
        <begin position="6"/>
        <end position="22"/>
    </location>
</feature>
<feature type="transmembrane region" description="Helical" evidence="1">
    <location>
        <begin position="64"/>
        <end position="86"/>
    </location>
</feature>
<dbReference type="RefSeq" id="WP_077497204.1">
    <property type="nucleotide sequence ID" value="NZ_LS483409.1"/>
</dbReference>
<reference evidence="2 3" key="1">
    <citation type="submission" date="2018-06" db="EMBL/GenBank/DDBJ databases">
        <authorList>
            <consortium name="Pathogen Informatics"/>
            <person name="Doyle S."/>
        </authorList>
    </citation>
    <scope>NUCLEOTIDE SEQUENCE [LARGE SCALE GENOMIC DNA]</scope>
    <source>
        <strain evidence="2 3">NCTC13773</strain>
    </source>
</reference>